<feature type="transmembrane region" description="Helical" evidence="3">
    <location>
        <begin position="275"/>
        <end position="296"/>
    </location>
</feature>
<keyword evidence="3" id="KW-0812">Transmembrane</keyword>
<keyword evidence="3" id="KW-0472">Membrane</keyword>
<keyword evidence="5" id="KW-1185">Reference proteome</keyword>
<feature type="transmembrane region" description="Helical" evidence="3">
    <location>
        <begin position="202"/>
        <end position="224"/>
    </location>
</feature>
<dbReference type="PANTHER" id="PTHR31102">
    <property type="match status" value="1"/>
</dbReference>
<sequence length="519" mass="57686">MQEDKFATTDYDKRIHTIFCNKEEKTGPEFSPSLKVNKEKCIKEEESIRKTTWYTNSVPVIYNYLNLCIIGLLIWGLLWCSCGNSWSWDGQWFRLAAVAITAWASGEILQTLTTLPPLLAALLTGILARNIGFLDMNQYTDIDAFLRKIYPVIILGKASLGWDLNFMKTNWRRLATLGTLPWLAEVLVLAFCVHLYLGFPLIWGFLLGSVYASVSCAVVMPAVTRISAAAGCTRNWSQLVCTAGGTDTALSVGVYGLIYSFIFYDTDDTYRYTKAGLTLFAGVALGIIMGTVAGVLPNSRDFYVTELRIIMVVAGGLLANMLTSLFGWGGVGGVAVLVCNATAASFWLKDGWKLNNNPASTAYRVMWSTLEPMVFAYSGTFFEINSNLATVLIPGFGILAVCLFVRLLVTCITCWDFTIREKIFICCTWIPKSIVVAVLCPLVIDTVVTSNRGSTEKQYAENIMRLLIQLILITTPLGFLLTNHLGPLLLRNREKDSEKPDWASPRDKSINRSQNEERP</sequence>
<accession>A0A9P0C5D6</accession>
<evidence type="ECO:0000256" key="3">
    <source>
        <dbReference type="SAM" id="Phobius"/>
    </source>
</evidence>
<evidence type="ECO:0000313" key="5">
    <source>
        <dbReference type="Proteomes" id="UP001153714"/>
    </source>
</evidence>
<feature type="transmembrane region" description="Helical" evidence="3">
    <location>
        <begin position="61"/>
        <end position="80"/>
    </location>
</feature>
<dbReference type="PANTHER" id="PTHR31102:SF1">
    <property type="entry name" value="CATION_H+ EXCHANGER DOMAIN-CONTAINING PROTEIN"/>
    <property type="match status" value="1"/>
</dbReference>
<dbReference type="OrthoDB" id="423807at2759"/>
<feature type="region of interest" description="Disordered" evidence="2">
    <location>
        <begin position="494"/>
        <end position="519"/>
    </location>
</feature>
<gene>
    <name evidence="4" type="ORF">DIATSA_LOCUS2589</name>
</gene>
<evidence type="ECO:0000256" key="1">
    <source>
        <dbReference type="ARBA" id="ARBA00007367"/>
    </source>
</evidence>
<protein>
    <submittedName>
        <fullName evidence="4">Uncharacterized protein</fullName>
    </submittedName>
</protein>
<evidence type="ECO:0000256" key="2">
    <source>
        <dbReference type="SAM" id="MobiDB-lite"/>
    </source>
</evidence>
<feature type="transmembrane region" description="Helical" evidence="3">
    <location>
        <begin position="423"/>
        <end position="444"/>
    </location>
</feature>
<feature type="transmembrane region" description="Helical" evidence="3">
    <location>
        <begin position="303"/>
        <end position="322"/>
    </location>
</feature>
<dbReference type="InterPro" id="IPR051843">
    <property type="entry name" value="CPA1_transporter"/>
</dbReference>
<reference evidence="4" key="1">
    <citation type="submission" date="2021-12" db="EMBL/GenBank/DDBJ databases">
        <authorList>
            <person name="King R."/>
        </authorList>
    </citation>
    <scope>NUCLEOTIDE SEQUENCE</scope>
</reference>
<dbReference type="GO" id="GO:0098662">
    <property type="term" value="P:inorganic cation transmembrane transport"/>
    <property type="evidence" value="ECO:0007669"/>
    <property type="project" value="TreeGrafter"/>
</dbReference>
<evidence type="ECO:0000313" key="4">
    <source>
        <dbReference type="EMBL" id="CAH0749061.1"/>
    </source>
</evidence>
<dbReference type="EMBL" id="OU893343">
    <property type="protein sequence ID" value="CAH0749061.1"/>
    <property type="molecule type" value="Genomic_DNA"/>
</dbReference>
<keyword evidence="3" id="KW-1133">Transmembrane helix</keyword>
<feature type="transmembrane region" description="Helical" evidence="3">
    <location>
        <begin position="174"/>
        <end position="196"/>
    </location>
</feature>
<name>A0A9P0C5D6_9NEOP</name>
<feature type="transmembrane region" description="Helical" evidence="3">
    <location>
        <begin position="236"/>
        <end position="263"/>
    </location>
</feature>
<reference evidence="4" key="2">
    <citation type="submission" date="2022-10" db="EMBL/GenBank/DDBJ databases">
        <authorList>
            <consortium name="ENA_rothamsted_submissions"/>
            <consortium name="culmorum"/>
            <person name="King R."/>
        </authorList>
    </citation>
    <scope>NUCLEOTIDE SEQUENCE</scope>
</reference>
<feature type="transmembrane region" description="Helical" evidence="3">
    <location>
        <begin position="115"/>
        <end position="132"/>
    </location>
</feature>
<proteinExistence type="inferred from homology"/>
<dbReference type="Proteomes" id="UP001153714">
    <property type="component" value="Chromosome 12"/>
</dbReference>
<feature type="transmembrane region" description="Helical" evidence="3">
    <location>
        <begin position="388"/>
        <end position="411"/>
    </location>
</feature>
<dbReference type="AlphaFoldDB" id="A0A9P0C5D6"/>
<comment type="similarity">
    <text evidence="1">Belongs to the monovalent cation:proton antiporter 1 (CPA1) transporter (TC 2.A.36) family.</text>
</comment>
<organism evidence="4 5">
    <name type="scientific">Diatraea saccharalis</name>
    <name type="common">sugarcane borer</name>
    <dbReference type="NCBI Taxonomy" id="40085"/>
    <lineage>
        <taxon>Eukaryota</taxon>
        <taxon>Metazoa</taxon>
        <taxon>Ecdysozoa</taxon>
        <taxon>Arthropoda</taxon>
        <taxon>Hexapoda</taxon>
        <taxon>Insecta</taxon>
        <taxon>Pterygota</taxon>
        <taxon>Neoptera</taxon>
        <taxon>Endopterygota</taxon>
        <taxon>Lepidoptera</taxon>
        <taxon>Glossata</taxon>
        <taxon>Ditrysia</taxon>
        <taxon>Pyraloidea</taxon>
        <taxon>Crambidae</taxon>
        <taxon>Crambinae</taxon>
        <taxon>Diatraea</taxon>
    </lineage>
</organism>
<feature type="transmembrane region" description="Helical" evidence="3">
    <location>
        <begin position="464"/>
        <end position="490"/>
    </location>
</feature>